<dbReference type="RefSeq" id="WP_318757210.1">
    <property type="nucleotide sequence ID" value="NZ_JAWUZT010000005.1"/>
</dbReference>
<protein>
    <submittedName>
        <fullName evidence="1">Uncharacterized protein</fullName>
    </submittedName>
</protein>
<evidence type="ECO:0000313" key="1">
    <source>
        <dbReference type="EMBL" id="MDW8515120.1"/>
    </source>
</evidence>
<accession>A0ABU4J2A0</accession>
<comment type="caution">
    <text evidence="1">The sequence shown here is derived from an EMBL/GenBank/DDBJ whole genome shotgun (WGS) entry which is preliminary data.</text>
</comment>
<sequence length="112" mass="12792">MPKPPMKEDVQIFEPTGQIDKYGKPSYTEVPSKARVAYTTKVIETTDGNRYEPSLQVDLPPTAKIGYGFLVQWTNHFGEVIKDSVVAMEETLNYGGDKVYWRTVYVGKERRN</sequence>
<evidence type="ECO:0000313" key="2">
    <source>
        <dbReference type="Proteomes" id="UP001284771"/>
    </source>
</evidence>
<keyword evidence="2" id="KW-1185">Reference proteome</keyword>
<name>A0ABU4J2A0_9BACI</name>
<dbReference type="Proteomes" id="UP001284771">
    <property type="component" value="Unassembled WGS sequence"/>
</dbReference>
<gene>
    <name evidence="1" type="ORF">RIB56_03165</name>
</gene>
<proteinExistence type="predicted"/>
<dbReference type="EMBL" id="JAWUZT010000005">
    <property type="protein sequence ID" value="MDW8515120.1"/>
    <property type="molecule type" value="Genomic_DNA"/>
</dbReference>
<organism evidence="1 2">
    <name type="scientific">Priestia flexa</name>
    <dbReference type="NCBI Taxonomy" id="86664"/>
    <lineage>
        <taxon>Bacteria</taxon>
        <taxon>Bacillati</taxon>
        <taxon>Bacillota</taxon>
        <taxon>Bacilli</taxon>
        <taxon>Bacillales</taxon>
        <taxon>Bacillaceae</taxon>
        <taxon>Priestia</taxon>
    </lineage>
</organism>
<reference evidence="2" key="1">
    <citation type="submission" date="2023-07" db="EMBL/GenBank/DDBJ databases">
        <title>Draft genomic sequences of Priestia flexa CCM isolated from the soil of an abandoned mine contaminated by free cyanide in the high Andean zone of Tacna, Peru.</title>
        <authorList>
            <person name="Caceda Quiroz C.J."/>
            <person name="Maraza Chooque G.J."/>
            <person name="Fora Quispe G.L."/>
            <person name="Carpio Mamani M."/>
        </authorList>
    </citation>
    <scope>NUCLEOTIDE SEQUENCE [LARGE SCALE GENOMIC DNA]</scope>
    <source>
        <strain evidence="2">CCM</strain>
    </source>
</reference>